<accession>A0ABN9WKH2</accession>
<feature type="non-terminal residue" evidence="3">
    <location>
        <position position="171"/>
    </location>
</feature>
<protein>
    <submittedName>
        <fullName evidence="3">Uncharacterized protein</fullName>
    </submittedName>
</protein>
<keyword evidence="4" id="KW-1185">Reference proteome</keyword>
<dbReference type="EMBL" id="CAUYUJ010018891">
    <property type="protein sequence ID" value="CAK0887071.1"/>
    <property type="molecule type" value="Genomic_DNA"/>
</dbReference>
<feature type="coiled-coil region" evidence="1">
    <location>
        <begin position="86"/>
        <end position="120"/>
    </location>
</feature>
<evidence type="ECO:0000313" key="3">
    <source>
        <dbReference type="EMBL" id="CAK0887071.1"/>
    </source>
</evidence>
<name>A0ABN9WKH2_9DINO</name>
<proteinExistence type="predicted"/>
<sequence>MQSKIEAEEQQRVVLPSIQAAERRQPASARGGPAAGGGEGALLARAVRAEEDSLRLCTESDALMRRSHRACGDAAAKSQASLQHRIQETSMLKKHLEAQKAETEEAIAKTELALAKNRKNLDLYDQPLRAVSAQLATTEEPLGQHRRDLEGQLELLRQGAQELEAKCRAGE</sequence>
<dbReference type="Proteomes" id="UP001189429">
    <property type="component" value="Unassembled WGS sequence"/>
</dbReference>
<reference evidence="3" key="1">
    <citation type="submission" date="2023-10" db="EMBL/GenBank/DDBJ databases">
        <authorList>
            <person name="Chen Y."/>
            <person name="Shah S."/>
            <person name="Dougan E. K."/>
            <person name="Thang M."/>
            <person name="Chan C."/>
        </authorList>
    </citation>
    <scope>NUCLEOTIDE SEQUENCE [LARGE SCALE GENOMIC DNA]</scope>
</reference>
<keyword evidence="1" id="KW-0175">Coiled coil</keyword>
<organism evidence="3 4">
    <name type="scientific">Prorocentrum cordatum</name>
    <dbReference type="NCBI Taxonomy" id="2364126"/>
    <lineage>
        <taxon>Eukaryota</taxon>
        <taxon>Sar</taxon>
        <taxon>Alveolata</taxon>
        <taxon>Dinophyceae</taxon>
        <taxon>Prorocentrales</taxon>
        <taxon>Prorocentraceae</taxon>
        <taxon>Prorocentrum</taxon>
    </lineage>
</organism>
<evidence type="ECO:0000256" key="2">
    <source>
        <dbReference type="SAM" id="MobiDB-lite"/>
    </source>
</evidence>
<feature type="region of interest" description="Disordered" evidence="2">
    <location>
        <begin position="1"/>
        <end position="38"/>
    </location>
</feature>
<feature type="compositionally biased region" description="Basic and acidic residues" evidence="2">
    <location>
        <begin position="1"/>
        <end position="11"/>
    </location>
</feature>
<comment type="caution">
    <text evidence="3">The sequence shown here is derived from an EMBL/GenBank/DDBJ whole genome shotgun (WGS) entry which is preliminary data.</text>
</comment>
<evidence type="ECO:0000313" key="4">
    <source>
        <dbReference type="Proteomes" id="UP001189429"/>
    </source>
</evidence>
<gene>
    <name evidence="3" type="ORF">PCOR1329_LOCUS68244</name>
</gene>
<evidence type="ECO:0000256" key="1">
    <source>
        <dbReference type="SAM" id="Coils"/>
    </source>
</evidence>